<dbReference type="Pfam" id="PF02518">
    <property type="entry name" value="HATPase_c"/>
    <property type="match status" value="1"/>
</dbReference>
<protein>
    <recommendedName>
        <fullName evidence="3">histidine kinase</fullName>
        <ecNumber evidence="3">2.7.13.3</ecNumber>
    </recommendedName>
</protein>
<dbReference type="SMART" id="SM00387">
    <property type="entry name" value="HATPase_c"/>
    <property type="match status" value="1"/>
</dbReference>
<evidence type="ECO:0000259" key="14">
    <source>
        <dbReference type="PROSITE" id="PS50109"/>
    </source>
</evidence>
<gene>
    <name evidence="16" type="ORF">ACFQMJ_14600</name>
</gene>
<evidence type="ECO:0000256" key="11">
    <source>
        <dbReference type="ARBA" id="ARBA00023136"/>
    </source>
</evidence>
<evidence type="ECO:0000256" key="9">
    <source>
        <dbReference type="ARBA" id="ARBA00022840"/>
    </source>
</evidence>
<keyword evidence="7" id="KW-0547">Nucleotide-binding</keyword>
<comment type="caution">
    <text evidence="16">The sequence shown here is derived from an EMBL/GenBank/DDBJ whole genome shotgun (WGS) entry which is preliminary data.</text>
</comment>
<dbReference type="RefSeq" id="WP_378049187.1">
    <property type="nucleotide sequence ID" value="NZ_JBHMDN010000020.1"/>
</dbReference>
<evidence type="ECO:0000256" key="6">
    <source>
        <dbReference type="ARBA" id="ARBA00022679"/>
    </source>
</evidence>
<keyword evidence="6 16" id="KW-0808">Transferase</keyword>
<accession>A0ABW2F958</accession>
<keyword evidence="9" id="KW-0067">ATP-binding</keyword>
<evidence type="ECO:0000256" key="1">
    <source>
        <dbReference type="ARBA" id="ARBA00000085"/>
    </source>
</evidence>
<evidence type="ECO:0000256" key="4">
    <source>
        <dbReference type="ARBA" id="ARBA00022475"/>
    </source>
</evidence>
<evidence type="ECO:0000313" key="17">
    <source>
        <dbReference type="Proteomes" id="UP001596378"/>
    </source>
</evidence>
<feature type="transmembrane region" description="Helical" evidence="13">
    <location>
        <begin position="258"/>
        <end position="278"/>
    </location>
</feature>
<evidence type="ECO:0000256" key="13">
    <source>
        <dbReference type="SAM" id="Phobius"/>
    </source>
</evidence>
<keyword evidence="10" id="KW-0902">Two-component regulatory system</keyword>
<feature type="coiled-coil region" evidence="12">
    <location>
        <begin position="675"/>
        <end position="707"/>
    </location>
</feature>
<dbReference type="InterPro" id="IPR003660">
    <property type="entry name" value="HAMP_dom"/>
</dbReference>
<evidence type="ECO:0000256" key="3">
    <source>
        <dbReference type="ARBA" id="ARBA00012438"/>
    </source>
</evidence>
<dbReference type="InterPro" id="IPR010559">
    <property type="entry name" value="Sig_transdc_His_kin_internal"/>
</dbReference>
<dbReference type="InterPro" id="IPR036890">
    <property type="entry name" value="HATPase_C_sf"/>
</dbReference>
<dbReference type="Gene3D" id="6.10.340.10">
    <property type="match status" value="1"/>
</dbReference>
<evidence type="ECO:0000256" key="10">
    <source>
        <dbReference type="ARBA" id="ARBA00023012"/>
    </source>
</evidence>
<evidence type="ECO:0000256" key="12">
    <source>
        <dbReference type="SAM" id="Coils"/>
    </source>
</evidence>
<dbReference type="PANTHER" id="PTHR34220">
    <property type="entry name" value="SENSOR HISTIDINE KINASE YPDA"/>
    <property type="match status" value="1"/>
</dbReference>
<dbReference type="Proteomes" id="UP001596378">
    <property type="component" value="Unassembled WGS sequence"/>
</dbReference>
<dbReference type="PROSITE" id="PS50109">
    <property type="entry name" value="HIS_KIN"/>
    <property type="match status" value="1"/>
</dbReference>
<evidence type="ECO:0000313" key="16">
    <source>
        <dbReference type="EMBL" id="MFC7149751.1"/>
    </source>
</evidence>
<keyword evidence="4" id="KW-1003">Cell membrane</keyword>
<dbReference type="InterPro" id="IPR005467">
    <property type="entry name" value="His_kinase_dom"/>
</dbReference>
<name>A0ABW2F958_9BACL</name>
<dbReference type="PROSITE" id="PS50885">
    <property type="entry name" value="HAMP"/>
    <property type="match status" value="1"/>
</dbReference>
<keyword evidence="8 16" id="KW-0418">Kinase</keyword>
<proteinExistence type="predicted"/>
<keyword evidence="13" id="KW-0812">Transmembrane</keyword>
<evidence type="ECO:0000256" key="2">
    <source>
        <dbReference type="ARBA" id="ARBA00004651"/>
    </source>
</evidence>
<evidence type="ECO:0000259" key="15">
    <source>
        <dbReference type="PROSITE" id="PS50885"/>
    </source>
</evidence>
<dbReference type="EC" id="2.7.13.3" evidence="3"/>
<keyword evidence="11 13" id="KW-0472">Membrane</keyword>
<reference evidence="17" key="1">
    <citation type="journal article" date="2019" name="Int. J. Syst. Evol. Microbiol.">
        <title>The Global Catalogue of Microorganisms (GCM) 10K type strain sequencing project: providing services to taxonomists for standard genome sequencing and annotation.</title>
        <authorList>
            <consortium name="The Broad Institute Genomics Platform"/>
            <consortium name="The Broad Institute Genome Sequencing Center for Infectious Disease"/>
            <person name="Wu L."/>
            <person name="Ma J."/>
        </authorList>
    </citation>
    <scope>NUCLEOTIDE SEQUENCE [LARGE SCALE GENOMIC DNA]</scope>
    <source>
        <strain evidence="17">KCTC 12907</strain>
    </source>
</reference>
<dbReference type="Pfam" id="PF00672">
    <property type="entry name" value="HAMP"/>
    <property type="match status" value="1"/>
</dbReference>
<dbReference type="InterPro" id="IPR003594">
    <property type="entry name" value="HATPase_dom"/>
</dbReference>
<dbReference type="GO" id="GO:0004673">
    <property type="term" value="F:protein histidine kinase activity"/>
    <property type="evidence" value="ECO:0007669"/>
    <property type="project" value="UniProtKB-EC"/>
</dbReference>
<dbReference type="PANTHER" id="PTHR34220:SF7">
    <property type="entry name" value="SENSOR HISTIDINE KINASE YPDA"/>
    <property type="match status" value="1"/>
</dbReference>
<evidence type="ECO:0000256" key="8">
    <source>
        <dbReference type="ARBA" id="ARBA00022777"/>
    </source>
</evidence>
<dbReference type="SMART" id="SM00304">
    <property type="entry name" value="HAMP"/>
    <property type="match status" value="1"/>
</dbReference>
<feature type="transmembrane region" description="Helical" evidence="13">
    <location>
        <begin position="323"/>
        <end position="345"/>
    </location>
</feature>
<evidence type="ECO:0000256" key="5">
    <source>
        <dbReference type="ARBA" id="ARBA00022553"/>
    </source>
</evidence>
<sequence>MTLKRKVFLQALMLLLLCDVLSSGISFVVSKQLVSDQIIASKRNELTAIDDRIRDTYIVVREKQDLLADDYDLQARTAAVEQQSSSYEKTAQIERVLNQLSVELYNLKELESLNVISGRWVMSVGMTDSVGFTAEGTELKPNLDTAALKREALPMLSRIHFEKALSAEHAVVSRITDNSYLVGIIDFGELITDKRMNLQIRNKEGRSLYEQNAPDSAREGQARRSSYLEIRYSSPQSDMEYSLFLNEKDIEEKFRKPLLIIILLSLCIFVAFGALLYMNTDRLLKPISSFSTLLTHIEHASQTDEIDRFIEEYRRKGRMRKRLYVYFSLGIVPLFIVIVANFVFFRDVVILEARTKDDGTIREIRSNIEYKMESYGILMKRLSLDSSIQNELLRLAKSEAAHEDSIGMSDLVLNKGILAQNIRYIRFYDERHRLLYTSDNAASSGENEAQWQRALADRLTPYYWTVENEEDAELRHLVLYGKIKYLPRSGREIRAFRQIGYVEMAMMPFFDEKIGFSTEQSNRAMYVFDGDGNMLYTSKPHDHDSERKVRQWLEGGSLRQNEAEFFEEQAVDGMTIASGKIQGADWHIIYAMPSNDGLAGNDRILVNNLIVVAVMLLLAIALSEWLAKQILRPIEKLIRLMEGMDRQRLNHRALYLGNNEFAHMALSFKNMLARLHSMSEDIKAKELERFELEKRKKEAQLTALQSQMNPHFLYNIFTSIHLLVKTNQNAKASEMIMATGRLLRFGLYRGNQIISVAEELEHVGAYVRIQEIRYHARVRVDLECEEGIGSYRMPKFLLQPVVENAFEHASSQDKPLSLAVRLARDGDSRLLIRVEDDGVGIPEDRLASIRERLDHHTPSDHIGLLNVHERIRLFYGSDYGLDIRSVGGEGTVVTLTLPLIKEDS</sequence>
<dbReference type="EMBL" id="JBHTAI010000008">
    <property type="protein sequence ID" value="MFC7149751.1"/>
    <property type="molecule type" value="Genomic_DNA"/>
</dbReference>
<comment type="subcellular location">
    <subcellularLocation>
        <location evidence="2">Cell membrane</location>
        <topology evidence="2">Multi-pass membrane protein</topology>
    </subcellularLocation>
</comment>
<dbReference type="InterPro" id="IPR050640">
    <property type="entry name" value="Bact_2-comp_sensor_kinase"/>
</dbReference>
<keyword evidence="5" id="KW-0597">Phosphoprotein</keyword>
<feature type="domain" description="Histidine kinase" evidence="14">
    <location>
        <begin position="797"/>
        <end position="901"/>
    </location>
</feature>
<comment type="catalytic activity">
    <reaction evidence="1">
        <text>ATP + protein L-histidine = ADP + protein N-phospho-L-histidine.</text>
        <dbReference type="EC" id="2.7.13.3"/>
    </reaction>
</comment>
<keyword evidence="12" id="KW-0175">Coiled coil</keyword>
<feature type="domain" description="HAMP" evidence="15">
    <location>
        <begin position="628"/>
        <end position="680"/>
    </location>
</feature>
<dbReference type="SUPFAM" id="SSF158472">
    <property type="entry name" value="HAMP domain-like"/>
    <property type="match status" value="1"/>
</dbReference>
<organism evidence="16 17">
    <name type="scientific">Cohnella cellulosilytica</name>
    <dbReference type="NCBI Taxonomy" id="986710"/>
    <lineage>
        <taxon>Bacteria</taxon>
        <taxon>Bacillati</taxon>
        <taxon>Bacillota</taxon>
        <taxon>Bacilli</taxon>
        <taxon>Bacillales</taxon>
        <taxon>Paenibacillaceae</taxon>
        <taxon>Cohnella</taxon>
    </lineage>
</organism>
<dbReference type="Pfam" id="PF06580">
    <property type="entry name" value="His_kinase"/>
    <property type="match status" value="1"/>
</dbReference>
<dbReference type="SUPFAM" id="SSF55874">
    <property type="entry name" value="ATPase domain of HSP90 chaperone/DNA topoisomerase II/histidine kinase"/>
    <property type="match status" value="1"/>
</dbReference>
<keyword evidence="17" id="KW-1185">Reference proteome</keyword>
<evidence type="ECO:0000256" key="7">
    <source>
        <dbReference type="ARBA" id="ARBA00022741"/>
    </source>
</evidence>
<keyword evidence="13" id="KW-1133">Transmembrane helix</keyword>
<dbReference type="Gene3D" id="3.30.565.10">
    <property type="entry name" value="Histidine kinase-like ATPase, C-terminal domain"/>
    <property type="match status" value="1"/>
</dbReference>